<dbReference type="EMBL" id="MN270980">
    <property type="protein sequence ID" value="QIM09350.1"/>
    <property type="molecule type" value="Genomic_DNA"/>
</dbReference>
<evidence type="ECO:0000313" key="3">
    <source>
        <dbReference type="EMBL" id="QIM06779.1"/>
    </source>
</evidence>
<reference evidence="18" key="5">
    <citation type="submission" date="2020-01" db="EMBL/GenBank/DDBJ databases">
        <authorList>
            <person name="Chastagner A."/>
            <person name="Le Potier M.-F."/>
            <person name="Pereira de Oliveira R."/>
        </authorList>
    </citation>
    <scope>NUCLEOTIDE SEQUENCE [LARGE SCALE GENOMIC DNA]</scope>
    <source>
        <strain evidence="18">Liv13/33</strain>
    </source>
</reference>
<dbReference type="EMBL" id="MN270970">
    <property type="protein sequence ID" value="QIM07014.1"/>
    <property type="molecule type" value="Genomic_DNA"/>
</dbReference>
<dbReference type="EMBL" id="MN270976">
    <property type="protein sequence ID" value="QIM08418.1"/>
    <property type="molecule type" value="Genomic_DNA"/>
</dbReference>
<dbReference type="Proteomes" id="UP000594565">
    <property type="component" value="Segment"/>
</dbReference>
<dbReference type="EMBL" id="MN270978">
    <property type="protein sequence ID" value="QIM08884.1"/>
    <property type="molecule type" value="Genomic_DNA"/>
</dbReference>
<dbReference type="EMBL" id="MN270969">
    <property type="protein sequence ID" value="QIM06779.1"/>
    <property type="molecule type" value="Genomic_DNA"/>
</dbReference>
<organismHost>
    <name type="scientific">Potamochoerus larvatus</name>
    <name type="common">Bushpig</name>
    <dbReference type="NCBI Taxonomy" id="273792"/>
</organismHost>
<evidence type="ECO:0000313" key="2">
    <source>
        <dbReference type="EMBL" id="QID21268.1"/>
    </source>
</evidence>
<dbReference type="Proteomes" id="UP000501990">
    <property type="component" value="Segment"/>
</dbReference>
<dbReference type="Proteomes" id="UP000501235">
    <property type="component" value="Segment"/>
</dbReference>
<dbReference type="RefSeq" id="YP_009703355.1">
    <property type="nucleotide sequence ID" value="NC_044955.1"/>
</dbReference>
<dbReference type="Proteomes" id="UP000500872">
    <property type="component" value="Segment"/>
</dbReference>
<dbReference type="EMBL" id="MN270973">
    <property type="protein sequence ID" value="QIM07717.1"/>
    <property type="molecule type" value="Genomic_DNA"/>
</dbReference>
<evidence type="ECO:0000313" key="15">
    <source>
        <dbReference type="EMBL" id="QPL11827.1"/>
    </source>
</evidence>
<evidence type="ECO:0000313" key="11">
    <source>
        <dbReference type="EMBL" id="QIM08651.1"/>
    </source>
</evidence>
<evidence type="ECO:0000313" key="9">
    <source>
        <dbReference type="EMBL" id="QIM08185.1"/>
    </source>
</evidence>
<dbReference type="Proteomes" id="UP000503066">
    <property type="component" value="Genome"/>
</dbReference>
<organismHost>
    <name type="scientific">Phacochoerus africanus</name>
    <name type="common">Warthog</name>
    <dbReference type="NCBI Taxonomy" id="41426"/>
</organismHost>
<evidence type="ECO:0000313" key="6">
    <source>
        <dbReference type="EMBL" id="QIM07484.1"/>
    </source>
</evidence>
<organismHost>
    <name type="scientific">Ornithodoros</name>
    <name type="common">relapsing fever ticks</name>
    <dbReference type="NCBI Taxonomy" id="6937"/>
</organismHost>
<accession>A0A3G1EV49</accession>
<evidence type="ECO:0000313" key="17">
    <source>
        <dbReference type="Proteomes" id="UP000500690"/>
    </source>
</evidence>
<dbReference type="Proteomes" id="UP000501465">
    <property type="component" value="Segment"/>
</dbReference>
<dbReference type="EMBL" id="KX354450">
    <property type="protein sequence ID" value="AOO54443.1"/>
    <property type="molecule type" value="Genomic_DNA"/>
</dbReference>
<dbReference type="EMBL" id="MN270971">
    <property type="protein sequence ID" value="QIM07249.1"/>
    <property type="molecule type" value="Genomic_DNA"/>
</dbReference>
<evidence type="ECO:0000313" key="14">
    <source>
        <dbReference type="EMBL" id="QIM09350.1"/>
    </source>
</evidence>
<dbReference type="Proteomes" id="UP000501487">
    <property type="component" value="Segment"/>
</dbReference>
<proteinExistence type="predicted"/>
<dbReference type="Proteomes" id="UP000500690">
    <property type="component" value="Segment"/>
</dbReference>
<evidence type="ECO:0000313" key="8">
    <source>
        <dbReference type="EMBL" id="QIM07950.1"/>
    </source>
</evidence>
<evidence type="ECO:0000313" key="4">
    <source>
        <dbReference type="EMBL" id="QIM07014.1"/>
    </source>
</evidence>
<dbReference type="Proteomes" id="UP000594644">
    <property type="component" value="Segment"/>
</dbReference>
<evidence type="ECO:0000313" key="7">
    <source>
        <dbReference type="EMBL" id="QIM07717.1"/>
    </source>
</evidence>
<organismHost>
    <name type="scientific">Ornithodoros moubata</name>
    <name type="common">Soft tick</name>
    <name type="synonym">Argasid tick</name>
    <dbReference type="NCBI Taxonomy" id="6938"/>
</organismHost>
<reference evidence="2" key="2">
    <citation type="journal article" date="2020" name="Microbiol. Resour. Announc.">
        <title>Coding-Complete Genome Sequence of an African Swine Fever Virus Strain Liv13/33 Isolate from Experimental Transmission between Pigs and Ornithodoros moubata Ticks.</title>
        <authorList>
            <person name="Chastagner A."/>
            <person name="Pereira de Oliveira R."/>
            <person name="Hutet E."/>
            <person name="Le Dimna M."/>
            <person name="Paboeuf F."/>
            <person name="Lucas P."/>
            <person name="Blanchard Y."/>
            <person name="Dixon L."/>
            <person name="Vial L."/>
            <person name="Le Potier M.F."/>
        </authorList>
    </citation>
    <scope>NUCLEOTIDE SEQUENCE</scope>
    <source>
        <strain evidence="2">Liv13/33</strain>
    </source>
</reference>
<reference evidence="17 19" key="3">
    <citation type="journal article" date="2020" name="Transbound. Emerg. Dis.">
        <title>The evolution of African swine fever virus in Sardinia (1978 to 2014) as revealed by whole genome sequencing and comparative analysis.</title>
        <authorList>
            <person name="Torresi C."/>
            <person name="Fiori M."/>
            <person name="Bertolotti L."/>
            <person name="Floris M."/>
            <person name="Colitti B."/>
            <person name="Giammarioli M."/>
            <person name="Dei Giudici S."/>
            <person name="Oggiano A."/>
            <person name="Malmberg M."/>
            <person name="De Mia G.M."/>
            <person name="Belak S."/>
            <person name="Granberg F."/>
        </authorList>
    </citation>
    <scope>NUCLEOTIDE SEQUENCE [LARGE SCALE GENOMIC DNA]</scope>
    <source>
        <strain evidence="5">139/Nu/1981</strain>
        <strain evidence="6">140/Or/1985</strain>
        <strain evidence="8">141/Nu/1990</strain>
        <strain evidence="9">142/Nu/1995</strain>
        <strain evidence="14">22653/Ca/2014</strain>
        <strain evidence="11">26/Ss/2004</strain>
        <strain evidence="3">56/Ca/1978</strain>
        <strain evidence="4">57/Ca/1979</strain>
        <strain evidence="10">60/Nu/1997</strain>
        <strain evidence="12">72407/Ss/2005</strain>
        <strain evidence="7">85/Ca/1985</strain>
        <strain evidence="13">97/Ot/2012</strain>
    </source>
</reference>
<dbReference type="EMBL" id="MN270972">
    <property type="protein sequence ID" value="QIM07484.1"/>
    <property type="molecule type" value="Genomic_DNA"/>
</dbReference>
<dbReference type="Proteomes" id="UP000501683">
    <property type="component" value="Segment"/>
</dbReference>
<dbReference type="KEGG" id="vg:41902163"/>
<reference evidence="1" key="1">
    <citation type="journal article" date="2016" name="Genome Announc.">
        <title>Complete genome sequence of an African swine fever virus isolate from Sardinia, Italy.</title>
        <authorList>
            <person name="Granberg F."/>
            <person name="Torresi C."/>
            <person name="Oggiano A."/>
            <person name="Malmberg M."/>
            <person name="Iscaro C."/>
            <person name="De Mia G.M."/>
            <person name="Sandor B."/>
        </authorList>
    </citation>
    <scope>NUCLEOTIDE SEQUENCE [LARGE SCALE GENOMIC DNA]</scope>
    <source>
        <strain evidence="1">47/Ss/2008</strain>
    </source>
</reference>
<dbReference type="Proteomes" id="UP000502933">
    <property type="component" value="Segment"/>
</dbReference>
<dbReference type="Proteomes" id="UP000502885">
    <property type="component" value="Segment"/>
</dbReference>
<organismHost>
    <name type="scientific">Sus scrofa</name>
    <name type="common">Pig</name>
    <dbReference type="NCBI Taxonomy" id="9823"/>
</organismHost>
<protein>
    <submittedName>
        <fullName evidence="1">Uncharacterized protein</fullName>
    </submittedName>
</protein>
<evidence type="ECO:0000313" key="10">
    <source>
        <dbReference type="EMBL" id="QIM08418.1"/>
    </source>
</evidence>
<gene>
    <name evidence="1" type="primary">URF38</name>
    <name evidence="3" type="synonym">URF038</name>
    <name evidence="1" type="ORF">AFSV47Ss_0138</name>
</gene>
<evidence type="ECO:0000313" key="16">
    <source>
        <dbReference type="EMBL" id="QPL12044.1"/>
    </source>
</evidence>
<dbReference type="EMBL" id="MN270974">
    <property type="protein sequence ID" value="QIM07950.1"/>
    <property type="molecule type" value="Genomic_DNA"/>
</dbReference>
<dbReference type="Proteomes" id="UP000266411">
    <property type="component" value="Segment"/>
</dbReference>
<evidence type="ECO:0000313" key="12">
    <source>
        <dbReference type="EMBL" id="QIM08884.1"/>
    </source>
</evidence>
<dbReference type="GeneID" id="41902163"/>
<evidence type="ECO:0000313" key="1">
    <source>
        <dbReference type="EMBL" id="AOO54443.1"/>
    </source>
</evidence>
<evidence type="ECO:0000313" key="19">
    <source>
        <dbReference type="Proteomes" id="UP000500898"/>
    </source>
</evidence>
<evidence type="ECO:0000313" key="18">
    <source>
        <dbReference type="Proteomes" id="UP000500872"/>
    </source>
</evidence>
<dbReference type="EMBL" id="MN270977">
    <property type="protein sequence ID" value="QIM08651.1"/>
    <property type="molecule type" value="Genomic_DNA"/>
</dbReference>
<sequence>MKVTPCLYFAADKLPSIHKLLIISNKSGSCCCSHTEILQNCFILEGIFLLFYNFKIEWILF</sequence>
<dbReference type="Proteomes" id="UP000500898">
    <property type="component" value="Segment"/>
</dbReference>
<dbReference type="EMBL" id="MN270975">
    <property type="protein sequence ID" value="QIM08185.1"/>
    <property type="molecule type" value="Genomic_DNA"/>
</dbReference>
<reference evidence="15" key="4">
    <citation type="journal article" date="2020" name="Vaccines (Basel)">
        <title>African Swine Fever Circulation among Free-Ranging Pigs in Sardinia: Data from the Eradication Program.</title>
        <authorList>
            <person name="Franzoni G."/>
            <person name="Dei Giudici S."/>
            <person name="Loi F."/>
            <person name="Sanna D."/>
            <person name="Floris M."/>
            <person name="Fiori M."/>
            <person name="Sanna M.L."/>
            <person name="Madrau P."/>
            <person name="Scarpa F."/>
            <person name="Zinellu S."/>
            <person name="Giammarioli M."/>
            <person name="Cappai S."/>
            <person name="De Mia G.M."/>
            <person name="Laddomada A."/>
            <person name="Rolesu S."/>
            <person name="Oggiano A."/>
        </authorList>
    </citation>
    <scope>NUCLEOTIDE SEQUENCE [LARGE SCALE GENOMIC DNA]</scope>
    <source>
        <strain evidence="15">103917/18</strain>
        <strain evidence="16">55234/18</strain>
    </source>
</reference>
<dbReference type="Proteomes" id="UP000502695">
    <property type="component" value="Segment"/>
</dbReference>
<dbReference type="EMBL" id="MN270979">
    <property type="protein sequence ID" value="QIM09117.1"/>
    <property type="molecule type" value="Genomic_DNA"/>
</dbReference>
<organism evidence="1">
    <name type="scientific">African swine fever virus</name>
    <name type="common">ASFV</name>
    <dbReference type="NCBI Taxonomy" id="10497"/>
    <lineage>
        <taxon>Viruses</taxon>
        <taxon>Varidnaviria</taxon>
        <taxon>Bamfordvirae</taxon>
        <taxon>Nucleocytoviricota</taxon>
        <taxon>Pokkesviricetes</taxon>
        <taxon>Asfuvirales</taxon>
        <taxon>Asfarviridae</taxon>
        <taxon>Asfivirus</taxon>
        <taxon>Asfivirus haemorrhagiae</taxon>
    </lineage>
</organism>
<name>A0A3G1EV49_ASF</name>
<organismHost>
    <name type="scientific">Phacochoerus aethiopicus</name>
    <name type="common">Warthog</name>
    <dbReference type="NCBI Taxonomy" id="85517"/>
</organismHost>
<dbReference type="EMBL" id="MN913970">
    <property type="protein sequence ID" value="QID21268.1"/>
    <property type="molecule type" value="Genomic_DNA"/>
</dbReference>
<evidence type="ECO:0000313" key="13">
    <source>
        <dbReference type="EMBL" id="QIM09117.1"/>
    </source>
</evidence>
<dbReference type="Proteomes" id="UP000503294">
    <property type="component" value="Segment"/>
</dbReference>
<dbReference type="EMBL" id="MT932579">
    <property type="protein sequence ID" value="QPL12044.1"/>
    <property type="molecule type" value="Genomic_DNA"/>
</dbReference>
<evidence type="ECO:0000313" key="5">
    <source>
        <dbReference type="EMBL" id="QIM07249.1"/>
    </source>
</evidence>
<dbReference type="EMBL" id="MT932578">
    <property type="protein sequence ID" value="QPL11827.1"/>
    <property type="molecule type" value="Genomic_DNA"/>
</dbReference>